<dbReference type="AlphaFoldDB" id="A0A668A9C9"/>
<dbReference type="RefSeq" id="XP_029919269.1">
    <property type="nucleotide sequence ID" value="XM_030063409.1"/>
</dbReference>
<dbReference type="GeneTree" id="ENSGT00390000011598"/>
<dbReference type="Pfam" id="PF07004">
    <property type="entry name" value="SHIPPO-rpt"/>
    <property type="match status" value="4"/>
</dbReference>
<reference evidence="6" key="1">
    <citation type="submission" date="2019-06" db="EMBL/GenBank/DDBJ databases">
        <authorList>
            <consortium name="Wellcome Sanger Institute Data Sharing"/>
        </authorList>
    </citation>
    <scope>NUCLEOTIDE SEQUENCE [LARGE SCALE GENOMIC DNA]</scope>
</reference>
<evidence type="ECO:0000256" key="5">
    <source>
        <dbReference type="SAM" id="MobiDB-lite"/>
    </source>
</evidence>
<dbReference type="PANTHER" id="PTHR35678:SF1">
    <property type="entry name" value="PROTEIN STPG4"/>
    <property type="match status" value="1"/>
</dbReference>
<dbReference type="GO" id="GO:0005737">
    <property type="term" value="C:cytoplasm"/>
    <property type="evidence" value="ECO:0007669"/>
    <property type="project" value="UniProtKB-SubCell"/>
</dbReference>
<dbReference type="Proteomes" id="UP000472263">
    <property type="component" value="Chromosome 11"/>
</dbReference>
<dbReference type="RefSeq" id="XP_029919274.1">
    <property type="nucleotide sequence ID" value="XM_030063414.1"/>
</dbReference>
<dbReference type="GO" id="GO:0003682">
    <property type="term" value="F:chromatin binding"/>
    <property type="evidence" value="ECO:0007669"/>
    <property type="project" value="TreeGrafter"/>
</dbReference>
<dbReference type="FunCoup" id="A0A668A9C9">
    <property type="interactions" value="24"/>
</dbReference>
<dbReference type="Ensembl" id="ENSMMDT00005042433.1">
    <property type="protein sequence ID" value="ENSMMDP00005041586.1"/>
    <property type="gene ID" value="ENSMMDG00005019205.1"/>
</dbReference>
<proteinExistence type="predicted"/>
<evidence type="ECO:0000313" key="7">
    <source>
        <dbReference type="Proteomes" id="UP000472263"/>
    </source>
</evidence>
<dbReference type="GO" id="GO:0042585">
    <property type="term" value="C:germinal vesicle"/>
    <property type="evidence" value="ECO:0007669"/>
    <property type="project" value="TreeGrafter"/>
</dbReference>
<dbReference type="InParanoid" id="A0A668A9C9"/>
<dbReference type="RefSeq" id="XP_029919268.1">
    <property type="nucleotide sequence ID" value="XM_030063408.1"/>
</dbReference>
<feature type="region of interest" description="Disordered" evidence="5">
    <location>
        <begin position="285"/>
        <end position="305"/>
    </location>
</feature>
<dbReference type="PANTHER" id="PTHR35678">
    <property type="entry name" value="PROTEIN STPG4"/>
    <property type="match status" value="1"/>
</dbReference>
<dbReference type="RefSeq" id="XP_029919270.1">
    <property type="nucleotide sequence ID" value="XM_030063410.1"/>
</dbReference>
<dbReference type="GeneID" id="115367601"/>
<evidence type="ECO:0000256" key="3">
    <source>
        <dbReference type="ARBA" id="ARBA00022490"/>
    </source>
</evidence>
<dbReference type="RefSeq" id="XP_029919273.1">
    <property type="nucleotide sequence ID" value="XM_030063413.1"/>
</dbReference>
<protein>
    <submittedName>
        <fullName evidence="6">Sperm-tail PG-rich repeat containing 1</fullName>
    </submittedName>
</protein>
<keyword evidence="3" id="KW-0963">Cytoplasm</keyword>
<evidence type="ECO:0000256" key="2">
    <source>
        <dbReference type="ARBA" id="ARBA00004496"/>
    </source>
</evidence>
<evidence type="ECO:0000256" key="4">
    <source>
        <dbReference type="ARBA" id="ARBA00023242"/>
    </source>
</evidence>
<comment type="subcellular location">
    <subcellularLocation>
        <location evidence="2">Cytoplasm</location>
    </subcellularLocation>
    <subcellularLocation>
        <location evidence="1">Nucleus</location>
    </subcellularLocation>
</comment>
<reference evidence="6" key="2">
    <citation type="submission" date="2025-08" db="UniProtKB">
        <authorList>
            <consortium name="Ensembl"/>
        </authorList>
    </citation>
    <scope>IDENTIFICATION</scope>
</reference>
<dbReference type="InterPro" id="IPR010736">
    <property type="entry name" value="SHIPPO-rpt"/>
</dbReference>
<accession>A0A668A9C9</accession>
<dbReference type="GO" id="GO:0042393">
    <property type="term" value="F:histone binding"/>
    <property type="evidence" value="ECO:0007669"/>
    <property type="project" value="TreeGrafter"/>
</dbReference>
<evidence type="ECO:0000256" key="1">
    <source>
        <dbReference type="ARBA" id="ARBA00004123"/>
    </source>
</evidence>
<name>A0A668A9C9_9TELE</name>
<keyword evidence="4" id="KW-0539">Nucleus</keyword>
<dbReference type="CTD" id="90529"/>
<dbReference type="GO" id="GO:0044727">
    <property type="term" value="P:epigenetic programing of male pronucleus"/>
    <property type="evidence" value="ECO:0007669"/>
    <property type="project" value="TreeGrafter"/>
</dbReference>
<dbReference type="GO" id="GO:0001940">
    <property type="term" value="C:male pronucleus"/>
    <property type="evidence" value="ECO:0007669"/>
    <property type="project" value="TreeGrafter"/>
</dbReference>
<evidence type="ECO:0000313" key="6">
    <source>
        <dbReference type="Ensembl" id="ENSMMDP00005041586.1"/>
    </source>
</evidence>
<dbReference type="OrthoDB" id="186871at2759"/>
<gene>
    <name evidence="6" type="primary">stpg1</name>
</gene>
<organism evidence="6 7">
    <name type="scientific">Myripristis murdjan</name>
    <name type="common">pinecone soldierfish</name>
    <dbReference type="NCBI Taxonomy" id="586833"/>
    <lineage>
        <taxon>Eukaryota</taxon>
        <taxon>Metazoa</taxon>
        <taxon>Chordata</taxon>
        <taxon>Craniata</taxon>
        <taxon>Vertebrata</taxon>
        <taxon>Euteleostomi</taxon>
        <taxon>Actinopterygii</taxon>
        <taxon>Neopterygii</taxon>
        <taxon>Teleostei</taxon>
        <taxon>Neoteleostei</taxon>
        <taxon>Acanthomorphata</taxon>
        <taxon>Holocentriformes</taxon>
        <taxon>Holocentridae</taxon>
        <taxon>Myripristis</taxon>
    </lineage>
</organism>
<reference evidence="6" key="3">
    <citation type="submission" date="2025-09" db="UniProtKB">
        <authorList>
            <consortium name="Ensembl"/>
        </authorList>
    </citation>
    <scope>IDENTIFICATION</scope>
</reference>
<dbReference type="GO" id="GO:0001939">
    <property type="term" value="C:female pronucleus"/>
    <property type="evidence" value="ECO:0007669"/>
    <property type="project" value="TreeGrafter"/>
</dbReference>
<keyword evidence="7" id="KW-1185">Reference proteome</keyword>
<sequence length="326" mass="35408">MGKVYRGLSEIYKIPCSSGSPSIPTKYQAVVINNEEKKGFSSQTKRFPLSLHLNETVGPGSYGGIGHAELSSPSFSKRGTTGLASKAARLPRSPRRCIPGPDAYNLQASILNKHSFGLGVSRVFRLPVAVQRDSPKNKTPAPNQYDVCFGGRDTKILQAGSSGFLSKTGRGNFCPNRNMPSPCHYKVSDTLIQKDPKAAISPFKSKTPRFPAPLDNCVPGPGAYNPYQAPVPMKRPVLPRRHYLAISAAPLPVPKDPPLPGPGHYDIVNYDGPSKQLMSSAAFVSKTSRIPQDQRDKGGPGPGFYEPQMPSKQSFFYCHSKVWIPV</sequence>
<dbReference type="RefSeq" id="XP_029919272.1">
    <property type="nucleotide sequence ID" value="XM_030063412.1"/>
</dbReference>